<evidence type="ECO:0000256" key="2">
    <source>
        <dbReference type="ARBA" id="ARBA00022475"/>
    </source>
</evidence>
<dbReference type="InParanoid" id="A0A1U7SA02"/>
<keyword evidence="6 13" id="KW-1133">Transmembrane helix</keyword>
<dbReference type="OrthoDB" id="9902777at2759"/>
<feature type="transmembrane region" description="Helical" evidence="13">
    <location>
        <begin position="141"/>
        <end position="165"/>
    </location>
</feature>
<feature type="transmembrane region" description="Helical" evidence="13">
    <location>
        <begin position="103"/>
        <end position="121"/>
    </location>
</feature>
<evidence type="ECO:0000256" key="6">
    <source>
        <dbReference type="ARBA" id="ARBA00022989"/>
    </source>
</evidence>
<keyword evidence="15" id="KW-1185">Reference proteome</keyword>
<keyword evidence="8 13" id="KW-0472">Membrane</keyword>
<evidence type="ECO:0000256" key="12">
    <source>
        <dbReference type="RuleBase" id="RU000688"/>
    </source>
</evidence>
<dbReference type="KEGG" id="asn:102375906"/>
<evidence type="ECO:0000256" key="9">
    <source>
        <dbReference type="ARBA" id="ARBA00023170"/>
    </source>
</evidence>
<keyword evidence="4 12" id="KW-0812">Transmembrane</keyword>
<dbReference type="PANTHER" id="PTHR26454:SF18">
    <property type="entry name" value="OLFACTORY RECEPTOR 6C76"/>
    <property type="match status" value="1"/>
</dbReference>
<dbReference type="Proteomes" id="UP000189705">
    <property type="component" value="Unplaced"/>
</dbReference>
<protein>
    <recommendedName>
        <fullName evidence="13">Olfactory receptor</fullName>
    </recommendedName>
</protein>
<feature type="domain" description="G-protein coupled receptors family 1 profile" evidence="14">
    <location>
        <begin position="42"/>
        <end position="291"/>
    </location>
</feature>
<sequence>MRTNNLTSVVTEFVLTGFPLPWPWDVLFFLLLLTIFTLTLTVNLLLIALVFTEHQLHTPMYFFLSNLSILEILFIVSVTPKMMKNLLSEDKTISFCGCIAQCYFYFLFGIAEFFLIAVMSFDRYVAVCQPLRYHIIMNDHVCALLTMGCWLAGVLLSLSPSLLLIRMPFCGPNLIDHFFCDYAPLIQLSCTDTRFLLVLETILGILVQFSSLAFTLGSYTYIITAILRIPSATGRQKAFSTCASHFTVASIFYGSAIFMYCLPSQGRSPDVQKAVAMLTIVVTPPLNPFIYSLRNEKVKNALRDCVRKKIFPF</sequence>
<comment type="similarity">
    <text evidence="12">Belongs to the G-protein coupled receptor 1 family.</text>
</comment>
<evidence type="ECO:0000256" key="5">
    <source>
        <dbReference type="ARBA" id="ARBA00022725"/>
    </source>
</evidence>
<evidence type="ECO:0000313" key="16">
    <source>
        <dbReference type="RefSeq" id="XP_006037484.2"/>
    </source>
</evidence>
<dbReference type="PRINTS" id="PR00245">
    <property type="entry name" value="OLFACTORYR"/>
</dbReference>
<evidence type="ECO:0000259" key="14">
    <source>
        <dbReference type="PROSITE" id="PS50262"/>
    </source>
</evidence>
<dbReference type="InterPro" id="IPR000725">
    <property type="entry name" value="Olfact_rcpt"/>
</dbReference>
<dbReference type="Gene3D" id="1.20.1070.10">
    <property type="entry name" value="Rhodopsin 7-helix transmembrane proteins"/>
    <property type="match status" value="1"/>
</dbReference>
<dbReference type="InterPro" id="IPR047132">
    <property type="entry name" value="Olfact_rcpt_6C-like"/>
</dbReference>
<dbReference type="eggNOG" id="ENOG502SFXX">
    <property type="taxonomic scope" value="Eukaryota"/>
</dbReference>
<feature type="transmembrane region" description="Helical" evidence="13">
    <location>
        <begin position="202"/>
        <end position="227"/>
    </location>
</feature>
<keyword evidence="2 13" id="KW-1003">Cell membrane</keyword>
<dbReference type="GO" id="GO:0004984">
    <property type="term" value="F:olfactory receptor activity"/>
    <property type="evidence" value="ECO:0007669"/>
    <property type="project" value="InterPro"/>
</dbReference>
<evidence type="ECO:0000256" key="8">
    <source>
        <dbReference type="ARBA" id="ARBA00023136"/>
    </source>
</evidence>
<dbReference type="RefSeq" id="XP_006037484.2">
    <property type="nucleotide sequence ID" value="XM_006037422.2"/>
</dbReference>
<dbReference type="PRINTS" id="PR00237">
    <property type="entry name" value="GPCRRHODOPSN"/>
</dbReference>
<proteinExistence type="inferred from homology"/>
<keyword evidence="9 12" id="KW-0675">Receptor</keyword>
<evidence type="ECO:0000256" key="10">
    <source>
        <dbReference type="ARBA" id="ARBA00023180"/>
    </source>
</evidence>
<feature type="transmembrane region" description="Helical" evidence="13">
    <location>
        <begin position="274"/>
        <end position="293"/>
    </location>
</feature>
<dbReference type="SUPFAM" id="SSF81321">
    <property type="entry name" value="Family A G protein-coupled receptor-like"/>
    <property type="match status" value="1"/>
</dbReference>
<dbReference type="PROSITE" id="PS50262">
    <property type="entry name" value="G_PROTEIN_RECEP_F1_2"/>
    <property type="match status" value="1"/>
</dbReference>
<dbReference type="PROSITE" id="PS00237">
    <property type="entry name" value="G_PROTEIN_RECEP_F1_1"/>
    <property type="match status" value="1"/>
</dbReference>
<dbReference type="AlphaFoldDB" id="A0A1U7SA02"/>
<dbReference type="CDD" id="cd15912">
    <property type="entry name" value="7tmA_OR6C-like"/>
    <property type="match status" value="1"/>
</dbReference>
<accession>A0A1U7SA02</accession>
<name>A0A1U7SA02_ALLSI</name>
<evidence type="ECO:0000256" key="7">
    <source>
        <dbReference type="ARBA" id="ARBA00023040"/>
    </source>
</evidence>
<gene>
    <name evidence="16" type="primary">LOC102375906</name>
</gene>
<dbReference type="FunFam" id="1.20.1070.10:FF:000010">
    <property type="entry name" value="Olfactory receptor"/>
    <property type="match status" value="1"/>
</dbReference>
<feature type="transmembrane region" description="Helical" evidence="13">
    <location>
        <begin position="26"/>
        <end position="51"/>
    </location>
</feature>
<dbReference type="PANTHER" id="PTHR26454">
    <property type="entry name" value="OLFACTORY RECEPTOR"/>
    <property type="match status" value="1"/>
</dbReference>
<evidence type="ECO:0000313" key="15">
    <source>
        <dbReference type="Proteomes" id="UP000189705"/>
    </source>
</evidence>
<organism evidence="15 16">
    <name type="scientific">Alligator sinensis</name>
    <name type="common">Chinese alligator</name>
    <dbReference type="NCBI Taxonomy" id="38654"/>
    <lineage>
        <taxon>Eukaryota</taxon>
        <taxon>Metazoa</taxon>
        <taxon>Chordata</taxon>
        <taxon>Craniata</taxon>
        <taxon>Vertebrata</taxon>
        <taxon>Euteleostomi</taxon>
        <taxon>Archelosauria</taxon>
        <taxon>Archosauria</taxon>
        <taxon>Crocodylia</taxon>
        <taxon>Alligatoridae</taxon>
        <taxon>Alligatorinae</taxon>
        <taxon>Alligator</taxon>
    </lineage>
</organism>
<evidence type="ECO:0000256" key="3">
    <source>
        <dbReference type="ARBA" id="ARBA00022606"/>
    </source>
</evidence>
<keyword evidence="10" id="KW-0325">Glycoprotein</keyword>
<keyword evidence="11 12" id="KW-0807">Transducer</keyword>
<keyword evidence="3 13" id="KW-0716">Sensory transduction</keyword>
<dbReference type="Pfam" id="PF13853">
    <property type="entry name" value="7tm_4"/>
    <property type="match status" value="1"/>
</dbReference>
<dbReference type="InterPro" id="IPR017452">
    <property type="entry name" value="GPCR_Rhodpsn_7TM"/>
</dbReference>
<evidence type="ECO:0000256" key="4">
    <source>
        <dbReference type="ARBA" id="ARBA00022692"/>
    </source>
</evidence>
<dbReference type="InterPro" id="IPR000276">
    <property type="entry name" value="GPCR_Rhodpsn"/>
</dbReference>
<comment type="subcellular location">
    <subcellularLocation>
        <location evidence="1 13">Cell membrane</location>
        <topology evidence="1 13">Multi-pass membrane protein</topology>
    </subcellularLocation>
</comment>
<dbReference type="GO" id="GO:0005886">
    <property type="term" value="C:plasma membrane"/>
    <property type="evidence" value="ECO:0007669"/>
    <property type="project" value="UniProtKB-SubCell"/>
</dbReference>
<evidence type="ECO:0000256" key="11">
    <source>
        <dbReference type="ARBA" id="ARBA00023224"/>
    </source>
</evidence>
<feature type="transmembrane region" description="Helical" evidence="13">
    <location>
        <begin position="239"/>
        <end position="262"/>
    </location>
</feature>
<evidence type="ECO:0000256" key="13">
    <source>
        <dbReference type="RuleBase" id="RU363047"/>
    </source>
</evidence>
<keyword evidence="7 12" id="KW-0297">G-protein coupled receptor</keyword>
<dbReference type="GeneID" id="102375906"/>
<dbReference type="GO" id="GO:0004930">
    <property type="term" value="F:G protein-coupled receptor activity"/>
    <property type="evidence" value="ECO:0007669"/>
    <property type="project" value="UniProtKB-KW"/>
</dbReference>
<reference evidence="16" key="1">
    <citation type="submission" date="2025-08" db="UniProtKB">
        <authorList>
            <consortium name="RefSeq"/>
        </authorList>
    </citation>
    <scope>IDENTIFICATION</scope>
</reference>
<keyword evidence="5 13" id="KW-0552">Olfaction</keyword>
<feature type="transmembrane region" description="Helical" evidence="13">
    <location>
        <begin position="63"/>
        <end position="83"/>
    </location>
</feature>
<evidence type="ECO:0000256" key="1">
    <source>
        <dbReference type="ARBA" id="ARBA00004651"/>
    </source>
</evidence>